<keyword evidence="10" id="KW-1185">Reference proteome</keyword>
<dbReference type="Pfam" id="PF00015">
    <property type="entry name" value="MCPsignal"/>
    <property type="match status" value="1"/>
</dbReference>
<comment type="subcellular location">
    <subcellularLocation>
        <location evidence="1">Membrane</location>
    </subcellularLocation>
</comment>
<keyword evidence="2 4" id="KW-0807">Transducer</keyword>
<dbReference type="CDD" id="cd18773">
    <property type="entry name" value="PDC1_HK_sensor"/>
    <property type="match status" value="1"/>
</dbReference>
<feature type="transmembrane region" description="Helical" evidence="6">
    <location>
        <begin position="244"/>
        <end position="266"/>
    </location>
</feature>
<dbReference type="SMART" id="SM00304">
    <property type="entry name" value="HAMP"/>
    <property type="match status" value="1"/>
</dbReference>
<dbReference type="SUPFAM" id="SSF58104">
    <property type="entry name" value="Methyl-accepting chemotaxis protein (MCP) signaling domain"/>
    <property type="match status" value="1"/>
</dbReference>
<accession>A0ABX7QVM9</accession>
<dbReference type="SMART" id="SM00283">
    <property type="entry name" value="MA"/>
    <property type="match status" value="1"/>
</dbReference>
<keyword evidence="6" id="KW-0812">Transmembrane</keyword>
<organism evidence="9 10">
    <name type="scientific">Shewanella avicenniae</name>
    <dbReference type="NCBI Taxonomy" id="2814294"/>
    <lineage>
        <taxon>Bacteria</taxon>
        <taxon>Pseudomonadati</taxon>
        <taxon>Pseudomonadota</taxon>
        <taxon>Gammaproteobacteria</taxon>
        <taxon>Alteromonadales</taxon>
        <taxon>Shewanellaceae</taxon>
        <taxon>Shewanella</taxon>
    </lineage>
</organism>
<evidence type="ECO:0000256" key="6">
    <source>
        <dbReference type="SAM" id="Phobius"/>
    </source>
</evidence>
<dbReference type="EMBL" id="CP071503">
    <property type="protein sequence ID" value="QSX35552.1"/>
    <property type="molecule type" value="Genomic_DNA"/>
</dbReference>
<protein>
    <submittedName>
        <fullName evidence="9">Methyl-accepting chemotaxis protein</fullName>
    </submittedName>
</protein>
<evidence type="ECO:0000259" key="8">
    <source>
        <dbReference type="PROSITE" id="PS50885"/>
    </source>
</evidence>
<sequence>MRQSKIYVENRAEIAGSLVNDKVQAINKISQQFANRSLQGTPDEVVEKTKFLANAANTSSAVIAFTNGDGYWNQQSDSWPNHKYAGDVTQRPWFKEAMSASGVAVSEPYQGGSDGIYWVTIVNKVSDGTVSVDIELSFLNQLVEPAKDMVGAVGLILNSDGTVLASSSPALKAGQKASSFDWFAESAQKAINSDYLVQDYVLNGEDKLLFSKKINVGNKTWVYAIGLNKNLIFAALKTARNQSIMLAIVATSVSVLIAFFLIQMLYRPIISLRNTITDLSSGNGDLTQRLEVTTHDDIGQISKGVNAFITSLQKMMLEVKSASEELQRNITKVREQSAENSAILEHHVTETEQIATAVEEMDATANAMALDASHTAEITERASRTGDESKNIVERSKNTVSALITDVQNASGDVQAMSEQVKSISTILNVIGEVAEQTNLLALNAAIEAARAGEQGRGFAVVADEVRLLASRTTASTQEIAQAIEVLLNRCSKVEKSMAETRQRCEETAAGSQNVVSSLDTLTDFVNEINGLSGQIATAAEEQSCVTKDVSKNMTAISDIVISLNRHGEKALHGAEEIDQINRKLVAIVNRFKI</sequence>
<evidence type="ECO:0000256" key="4">
    <source>
        <dbReference type="PROSITE-ProRule" id="PRU00284"/>
    </source>
</evidence>
<dbReference type="CDD" id="cd11386">
    <property type="entry name" value="MCP_signal"/>
    <property type="match status" value="1"/>
</dbReference>
<evidence type="ECO:0000256" key="3">
    <source>
        <dbReference type="ARBA" id="ARBA00029447"/>
    </source>
</evidence>
<dbReference type="InterPro" id="IPR004089">
    <property type="entry name" value="MCPsignal_dom"/>
</dbReference>
<evidence type="ECO:0000313" key="10">
    <source>
        <dbReference type="Proteomes" id="UP000662770"/>
    </source>
</evidence>
<dbReference type="Pfam" id="PF00672">
    <property type="entry name" value="HAMP"/>
    <property type="match status" value="1"/>
</dbReference>
<dbReference type="InterPro" id="IPR003660">
    <property type="entry name" value="HAMP_dom"/>
</dbReference>
<feature type="domain" description="Methyl-accepting transducer" evidence="7">
    <location>
        <begin position="322"/>
        <end position="558"/>
    </location>
</feature>
<dbReference type="PROSITE" id="PS50885">
    <property type="entry name" value="HAMP"/>
    <property type="match status" value="1"/>
</dbReference>
<reference evidence="9 10" key="1">
    <citation type="submission" date="2021-03" db="EMBL/GenBank/DDBJ databases">
        <title>Novel species identification of genus Shewanella.</title>
        <authorList>
            <person name="Liu G."/>
            <person name="Zhang Q."/>
        </authorList>
    </citation>
    <scope>NUCLEOTIDE SEQUENCE [LARGE SCALE GENOMIC DNA]</scope>
    <source>
        <strain evidence="9 10">FJAT-51800</strain>
    </source>
</reference>
<keyword evidence="5" id="KW-0175">Coiled coil</keyword>
<dbReference type="Gene3D" id="3.30.450.20">
    <property type="entry name" value="PAS domain"/>
    <property type="match status" value="2"/>
</dbReference>
<dbReference type="Gene3D" id="1.10.287.950">
    <property type="entry name" value="Methyl-accepting chemotaxis protein"/>
    <property type="match status" value="1"/>
</dbReference>
<dbReference type="Proteomes" id="UP000662770">
    <property type="component" value="Chromosome"/>
</dbReference>
<dbReference type="SUPFAM" id="SSF103190">
    <property type="entry name" value="Sensory domain-like"/>
    <property type="match status" value="1"/>
</dbReference>
<dbReference type="CDD" id="cd06225">
    <property type="entry name" value="HAMP"/>
    <property type="match status" value="1"/>
</dbReference>
<keyword evidence="6" id="KW-0472">Membrane</keyword>
<name>A0ABX7QVM9_9GAMM</name>
<evidence type="ECO:0000256" key="5">
    <source>
        <dbReference type="SAM" id="Coils"/>
    </source>
</evidence>
<feature type="coiled-coil region" evidence="5">
    <location>
        <begin position="309"/>
        <end position="336"/>
    </location>
</feature>
<evidence type="ECO:0000256" key="1">
    <source>
        <dbReference type="ARBA" id="ARBA00004370"/>
    </source>
</evidence>
<dbReference type="PROSITE" id="PS50111">
    <property type="entry name" value="CHEMOTAXIS_TRANSDUC_2"/>
    <property type="match status" value="1"/>
</dbReference>
<feature type="domain" description="HAMP" evidence="8">
    <location>
        <begin position="267"/>
        <end position="317"/>
    </location>
</feature>
<dbReference type="PANTHER" id="PTHR32089">
    <property type="entry name" value="METHYL-ACCEPTING CHEMOTAXIS PROTEIN MCPB"/>
    <property type="match status" value="1"/>
</dbReference>
<comment type="similarity">
    <text evidence="3">Belongs to the methyl-accepting chemotaxis (MCP) protein family.</text>
</comment>
<evidence type="ECO:0000259" key="7">
    <source>
        <dbReference type="PROSITE" id="PS50111"/>
    </source>
</evidence>
<dbReference type="PANTHER" id="PTHR32089:SF55">
    <property type="entry name" value="METHYL ACCEPTING SENSORY TRANSDUCER WITH CACHE_2 SMALL MOLECULE BINDING DOMAIN"/>
    <property type="match status" value="1"/>
</dbReference>
<proteinExistence type="inferred from homology"/>
<evidence type="ECO:0000313" key="9">
    <source>
        <dbReference type="EMBL" id="QSX35552.1"/>
    </source>
</evidence>
<keyword evidence="6" id="KW-1133">Transmembrane helix</keyword>
<evidence type="ECO:0000256" key="2">
    <source>
        <dbReference type="ARBA" id="ARBA00023224"/>
    </source>
</evidence>
<gene>
    <name evidence="9" type="ORF">JYB87_16435</name>
</gene>
<dbReference type="InterPro" id="IPR029151">
    <property type="entry name" value="Sensor-like_sf"/>
</dbReference>